<comment type="caution">
    <text evidence="11">The sequence shown here is derived from an EMBL/GenBank/DDBJ whole genome shotgun (WGS) entry which is preliminary data.</text>
</comment>
<sequence length="504" mass="56528">MLEGFRMLELQGISKSFLNNKALDKVNFSLQAGEVHALIGPNGAGKSTLMKILTGMYEPDEGVILLGGQPVQIRSILEAQKLGIAILHQEPMLVQDMSVVDNIFLGVEPRIAGMIPRFRYMKEESKRLLKTLGVPLHPNTPVRNLSYSQQFVVAIAKALSFKSKILIMDEPSSCLSEFESGRLFDVIRKLKREGVAIVYITHRIKEVMQICDRVTFLRDGRHVATMDVAGMSEEEAIKMMLGRELHQYFPPILDEAGETLVRVQGLTKKPFFYDIDFSLREGEILGVAGLIGSGTSELAKALFGKEKRDRGSIFWRNRELPYKKGRDASDFRFGFVNQDRIEEGLFLEMGVNRNLTMPGLDKIMRYHILNANKENDAALDAVIEMDIKIQHLNQKVKYLSRGSQQKVMLGKWLVPQSDLYLLDEPTRGVDIGSKVEIYAKIHDLAAAGKGVIVFSSDFAVLMGLCTRILVMYQGRIAAELHHSEASEKKILHYATGGSHDSQET</sequence>
<keyword evidence="6" id="KW-0547">Nucleotide-binding</keyword>
<evidence type="ECO:0000256" key="1">
    <source>
        <dbReference type="ARBA" id="ARBA00004202"/>
    </source>
</evidence>
<keyword evidence="5" id="KW-0677">Repeat</keyword>
<dbReference type="GO" id="GO:0016887">
    <property type="term" value="F:ATP hydrolysis activity"/>
    <property type="evidence" value="ECO:0007669"/>
    <property type="project" value="InterPro"/>
</dbReference>
<dbReference type="SMART" id="SM00382">
    <property type="entry name" value="AAA"/>
    <property type="match status" value="2"/>
</dbReference>
<gene>
    <name evidence="11" type="ORF">GNP93_08315</name>
</gene>
<dbReference type="PANTHER" id="PTHR43790">
    <property type="entry name" value="CARBOHYDRATE TRANSPORT ATP-BINDING PROTEIN MG119-RELATED"/>
    <property type="match status" value="1"/>
</dbReference>
<evidence type="ECO:0000256" key="9">
    <source>
        <dbReference type="ARBA" id="ARBA00023136"/>
    </source>
</evidence>
<dbReference type="Pfam" id="PF00005">
    <property type="entry name" value="ABC_tran"/>
    <property type="match status" value="2"/>
</dbReference>
<evidence type="ECO:0000256" key="8">
    <source>
        <dbReference type="ARBA" id="ARBA00022967"/>
    </source>
</evidence>
<reference evidence="11 12" key="1">
    <citation type="submission" date="2019-11" db="EMBL/GenBank/DDBJ databases">
        <title>Draft genome sequences of five Paenibacillus species of dairy origin.</title>
        <authorList>
            <person name="Olajide A.M."/>
            <person name="Chen S."/>
            <person name="Lapointe G."/>
        </authorList>
    </citation>
    <scope>NUCLEOTIDE SEQUENCE [LARGE SCALE GENOMIC DNA]</scope>
    <source>
        <strain evidence="11 12">2CS3</strain>
    </source>
</reference>
<dbReference type="CDD" id="cd03216">
    <property type="entry name" value="ABC_Carb_Monos_I"/>
    <property type="match status" value="1"/>
</dbReference>
<dbReference type="SUPFAM" id="SSF52540">
    <property type="entry name" value="P-loop containing nucleoside triphosphate hydrolases"/>
    <property type="match status" value="2"/>
</dbReference>
<dbReference type="CDD" id="cd03215">
    <property type="entry name" value="ABC_Carb_Monos_II"/>
    <property type="match status" value="1"/>
</dbReference>
<dbReference type="AlphaFoldDB" id="A0A7X2Z994"/>
<comment type="subcellular location">
    <subcellularLocation>
        <location evidence="1">Cell membrane</location>
        <topology evidence="1">Peripheral membrane protein</topology>
    </subcellularLocation>
</comment>
<feature type="domain" description="ABC transporter" evidence="10">
    <location>
        <begin position="255"/>
        <end position="498"/>
    </location>
</feature>
<evidence type="ECO:0000313" key="12">
    <source>
        <dbReference type="Proteomes" id="UP000450917"/>
    </source>
</evidence>
<name>A0A7X2Z994_9BACL</name>
<evidence type="ECO:0000256" key="4">
    <source>
        <dbReference type="ARBA" id="ARBA00022597"/>
    </source>
</evidence>
<dbReference type="Proteomes" id="UP000450917">
    <property type="component" value="Unassembled WGS sequence"/>
</dbReference>
<keyword evidence="4" id="KW-0762">Sugar transport</keyword>
<dbReference type="InterPro" id="IPR027417">
    <property type="entry name" value="P-loop_NTPase"/>
</dbReference>
<feature type="domain" description="ABC transporter" evidence="10">
    <location>
        <begin position="8"/>
        <end position="244"/>
    </location>
</feature>
<dbReference type="GO" id="GO:0005886">
    <property type="term" value="C:plasma membrane"/>
    <property type="evidence" value="ECO:0007669"/>
    <property type="project" value="UniProtKB-SubCell"/>
</dbReference>
<keyword evidence="8" id="KW-1278">Translocase</keyword>
<keyword evidence="12" id="KW-1185">Reference proteome</keyword>
<dbReference type="InterPro" id="IPR003439">
    <property type="entry name" value="ABC_transporter-like_ATP-bd"/>
</dbReference>
<keyword evidence="3" id="KW-1003">Cell membrane</keyword>
<dbReference type="PROSITE" id="PS50893">
    <property type="entry name" value="ABC_TRANSPORTER_2"/>
    <property type="match status" value="2"/>
</dbReference>
<evidence type="ECO:0000256" key="7">
    <source>
        <dbReference type="ARBA" id="ARBA00022840"/>
    </source>
</evidence>
<dbReference type="FunFam" id="3.40.50.300:FF:000127">
    <property type="entry name" value="Ribose import ATP-binding protein RbsA"/>
    <property type="match status" value="1"/>
</dbReference>
<organism evidence="11 12">
    <name type="scientific">Paenibacillus validus</name>
    <dbReference type="NCBI Taxonomy" id="44253"/>
    <lineage>
        <taxon>Bacteria</taxon>
        <taxon>Bacillati</taxon>
        <taxon>Bacillota</taxon>
        <taxon>Bacilli</taxon>
        <taxon>Bacillales</taxon>
        <taxon>Paenibacillaceae</taxon>
        <taxon>Paenibacillus</taxon>
    </lineage>
</organism>
<dbReference type="Gene3D" id="3.40.50.300">
    <property type="entry name" value="P-loop containing nucleotide triphosphate hydrolases"/>
    <property type="match status" value="2"/>
</dbReference>
<keyword evidence="9" id="KW-0472">Membrane</keyword>
<dbReference type="EMBL" id="WNZX01000005">
    <property type="protein sequence ID" value="MUG70684.1"/>
    <property type="molecule type" value="Genomic_DNA"/>
</dbReference>
<evidence type="ECO:0000256" key="5">
    <source>
        <dbReference type="ARBA" id="ARBA00022737"/>
    </source>
</evidence>
<evidence type="ECO:0000256" key="3">
    <source>
        <dbReference type="ARBA" id="ARBA00022475"/>
    </source>
</evidence>
<evidence type="ECO:0000256" key="2">
    <source>
        <dbReference type="ARBA" id="ARBA00022448"/>
    </source>
</evidence>
<dbReference type="PANTHER" id="PTHR43790:SF3">
    <property type="entry name" value="D-ALLOSE IMPORT ATP-BINDING PROTEIN ALSA-RELATED"/>
    <property type="match status" value="1"/>
</dbReference>
<dbReference type="InterPro" id="IPR003593">
    <property type="entry name" value="AAA+_ATPase"/>
</dbReference>
<keyword evidence="7 11" id="KW-0067">ATP-binding</keyword>
<dbReference type="GO" id="GO:0005524">
    <property type="term" value="F:ATP binding"/>
    <property type="evidence" value="ECO:0007669"/>
    <property type="project" value="UniProtKB-KW"/>
</dbReference>
<dbReference type="InterPro" id="IPR050107">
    <property type="entry name" value="ABC_carbohydrate_import_ATPase"/>
</dbReference>
<proteinExistence type="predicted"/>
<accession>A0A7X2Z994</accession>
<evidence type="ECO:0000259" key="10">
    <source>
        <dbReference type="PROSITE" id="PS50893"/>
    </source>
</evidence>
<evidence type="ECO:0000256" key="6">
    <source>
        <dbReference type="ARBA" id="ARBA00022741"/>
    </source>
</evidence>
<protein>
    <submittedName>
        <fullName evidence="11">ATP-binding cassette domain-containing protein</fullName>
    </submittedName>
</protein>
<keyword evidence="2" id="KW-0813">Transport</keyword>
<evidence type="ECO:0000313" key="11">
    <source>
        <dbReference type="EMBL" id="MUG70684.1"/>
    </source>
</evidence>